<dbReference type="RefSeq" id="WP_248682029.1">
    <property type="nucleotide sequence ID" value="NZ_JALPRY010000006.1"/>
</dbReference>
<keyword evidence="2" id="KW-1185">Reference proteome</keyword>
<gene>
    <name evidence="1" type="ORF">M0654_04575</name>
</gene>
<dbReference type="SUPFAM" id="SSF55298">
    <property type="entry name" value="YjgF-like"/>
    <property type="match status" value="1"/>
</dbReference>
<evidence type="ECO:0000313" key="2">
    <source>
        <dbReference type="Proteomes" id="UP001202827"/>
    </source>
</evidence>
<protein>
    <submittedName>
        <fullName evidence="1">RidA family protein</fullName>
    </submittedName>
</protein>
<dbReference type="InterPro" id="IPR006175">
    <property type="entry name" value="YjgF/YER057c/UK114"/>
</dbReference>
<reference evidence="1 2" key="1">
    <citation type="submission" date="2022-04" db="EMBL/GenBank/DDBJ databases">
        <title>Rhizobium coralii sp. nov., isolated from coral Turbinaria peltata.</title>
        <authorList>
            <person name="Sun H."/>
        </authorList>
    </citation>
    <scope>NUCLEOTIDE SEQUENCE [LARGE SCALE GENOMIC DNA]</scope>
    <source>
        <strain evidence="1 2">NTR19</strain>
    </source>
</reference>
<dbReference type="Proteomes" id="UP001202827">
    <property type="component" value="Unassembled WGS sequence"/>
</dbReference>
<organism evidence="1 2">
    <name type="scientific">Neorhizobium turbinariae</name>
    <dbReference type="NCBI Taxonomy" id="2937795"/>
    <lineage>
        <taxon>Bacteria</taxon>
        <taxon>Pseudomonadati</taxon>
        <taxon>Pseudomonadota</taxon>
        <taxon>Alphaproteobacteria</taxon>
        <taxon>Hyphomicrobiales</taxon>
        <taxon>Rhizobiaceae</taxon>
        <taxon>Rhizobium/Agrobacterium group</taxon>
        <taxon>Neorhizobium</taxon>
    </lineage>
</organism>
<accession>A0ABT0IN12</accession>
<dbReference type="PANTHER" id="PTHR43857:SF1">
    <property type="entry name" value="YJGH FAMILY PROTEIN"/>
    <property type="match status" value="1"/>
</dbReference>
<evidence type="ECO:0000313" key="1">
    <source>
        <dbReference type="EMBL" id="MCK8779254.1"/>
    </source>
</evidence>
<dbReference type="EMBL" id="JALPRY010000006">
    <property type="protein sequence ID" value="MCK8779254.1"/>
    <property type="molecule type" value="Genomic_DNA"/>
</dbReference>
<proteinExistence type="predicted"/>
<dbReference type="InterPro" id="IPR035959">
    <property type="entry name" value="RutC-like_sf"/>
</dbReference>
<dbReference type="Pfam" id="PF01042">
    <property type="entry name" value="Ribonuc_L-PSP"/>
    <property type="match status" value="1"/>
</dbReference>
<name>A0ABT0IN12_9HYPH</name>
<dbReference type="CDD" id="cd06154">
    <property type="entry name" value="YjgF_YER057c_UK114_like_6"/>
    <property type="match status" value="1"/>
</dbReference>
<sequence length="133" mass="14453">MSDKTRWTISSGSRFEEMAGYSRAVVEDPWVFVSGTAGYDFAGGGTISRDPAEQTRQCLKTIAATLEKAGSSLSDIVRVRVYVASREDVMAVSKVLGETFSDPRPTNTTIVCGFAMEEMKVELEVTALKQKSA</sequence>
<dbReference type="PANTHER" id="PTHR43857">
    <property type="entry name" value="BLR7761 PROTEIN"/>
    <property type="match status" value="1"/>
</dbReference>
<dbReference type="Gene3D" id="3.30.1330.40">
    <property type="entry name" value="RutC-like"/>
    <property type="match status" value="1"/>
</dbReference>
<comment type="caution">
    <text evidence="1">The sequence shown here is derived from an EMBL/GenBank/DDBJ whole genome shotgun (WGS) entry which is preliminary data.</text>
</comment>